<evidence type="ECO:0000259" key="6">
    <source>
        <dbReference type="PROSITE" id="PS50894"/>
    </source>
</evidence>
<keyword evidence="3" id="KW-0597">Phosphoprotein</keyword>
<dbReference type="PROSITE" id="PS50110">
    <property type="entry name" value="RESPONSE_REGULATORY"/>
    <property type="match status" value="1"/>
</dbReference>
<evidence type="ECO:0000256" key="4">
    <source>
        <dbReference type="PROSITE-ProRule" id="PRU00169"/>
    </source>
</evidence>
<feature type="domain" description="HPt" evidence="6">
    <location>
        <begin position="95"/>
        <end position="198"/>
    </location>
</feature>
<sequence length="198" mass="23248">NRYGRPIPVIAFSSNMLPGMRQKYLSANFDAYLAKPVEGKELEKTLYTFLPENLIRKKSNEEFFESEMKQHSISEDKEEEKILNREMGLKYCMQDEAVYREILSLYRDSSTEKMQELESAFENADYVKYRLYAHGLKTTSLTVGAIQVSEDAKKLEHAAKRVVEGVEKEEAMHYIRYNHKSFMRLYQRTVQEIAGYLQ</sequence>
<dbReference type="Gene3D" id="3.40.50.2300">
    <property type="match status" value="1"/>
</dbReference>
<reference evidence="7" key="1">
    <citation type="submission" date="2020-04" db="EMBL/GenBank/DDBJ databases">
        <title>Deep metagenomics examines the oral microbiome during advanced dental caries in children, revealing novel taxa and co-occurrences with host molecules.</title>
        <authorList>
            <person name="Baker J.L."/>
            <person name="Morton J.T."/>
            <person name="Dinis M."/>
            <person name="Alvarez R."/>
            <person name="Tran N.C."/>
            <person name="Knight R."/>
            <person name="Edlund A."/>
        </authorList>
    </citation>
    <scope>NUCLEOTIDE SEQUENCE</scope>
    <source>
        <strain evidence="7">JCVI_24_bin.2</strain>
    </source>
</reference>
<proteinExistence type="predicted"/>
<dbReference type="Pfam" id="PF01627">
    <property type="entry name" value="Hpt"/>
    <property type="match status" value="1"/>
</dbReference>
<feature type="non-terminal residue" evidence="7">
    <location>
        <position position="1"/>
    </location>
</feature>
<comment type="caution">
    <text evidence="4">Lacks conserved residue(s) required for the propagation of feature annotation.</text>
</comment>
<evidence type="ECO:0000313" key="7">
    <source>
        <dbReference type="EMBL" id="MBF1283782.1"/>
    </source>
</evidence>
<dbReference type="Gene3D" id="1.20.120.160">
    <property type="entry name" value="HPT domain"/>
    <property type="match status" value="1"/>
</dbReference>
<gene>
    <name evidence="7" type="ORF">HXM93_04525</name>
</gene>
<name>A0A930DP98_9FIRM</name>
<dbReference type="EMBL" id="JABZRD010000242">
    <property type="protein sequence ID" value="MBF1283782.1"/>
    <property type="molecule type" value="Genomic_DNA"/>
</dbReference>
<evidence type="ECO:0000256" key="1">
    <source>
        <dbReference type="ARBA" id="ARBA00018672"/>
    </source>
</evidence>
<dbReference type="AlphaFoldDB" id="A0A930DP98"/>
<evidence type="ECO:0000256" key="3">
    <source>
        <dbReference type="PROSITE-ProRule" id="PRU00110"/>
    </source>
</evidence>
<protein>
    <recommendedName>
        <fullName evidence="1">Stage 0 sporulation protein A homolog</fullName>
    </recommendedName>
</protein>
<comment type="function">
    <text evidence="2">May play the central regulatory role in sporulation. It may be an element of the effector pathway responsible for the activation of sporulation genes in response to nutritional stress. Spo0A may act in concert with spo0H (a sigma factor) to control the expression of some genes that are critical to the sporulation process.</text>
</comment>
<dbReference type="SUPFAM" id="SSF52172">
    <property type="entry name" value="CheY-like"/>
    <property type="match status" value="1"/>
</dbReference>
<evidence type="ECO:0000313" key="8">
    <source>
        <dbReference type="Proteomes" id="UP000709351"/>
    </source>
</evidence>
<evidence type="ECO:0000256" key="2">
    <source>
        <dbReference type="ARBA" id="ARBA00024867"/>
    </source>
</evidence>
<dbReference type="InterPro" id="IPR008207">
    <property type="entry name" value="Sig_transdc_His_kin_Hpt_dom"/>
</dbReference>
<dbReference type="InterPro" id="IPR011006">
    <property type="entry name" value="CheY-like_superfamily"/>
</dbReference>
<dbReference type="Proteomes" id="UP000709351">
    <property type="component" value="Unassembled WGS sequence"/>
</dbReference>
<comment type="caution">
    <text evidence="7">The sequence shown here is derived from an EMBL/GenBank/DDBJ whole genome shotgun (WGS) entry which is preliminary data.</text>
</comment>
<accession>A0A930DP98</accession>
<dbReference type="SUPFAM" id="SSF47226">
    <property type="entry name" value="Histidine-containing phosphotransfer domain, HPT domain"/>
    <property type="match status" value="1"/>
</dbReference>
<evidence type="ECO:0000259" key="5">
    <source>
        <dbReference type="PROSITE" id="PS50110"/>
    </source>
</evidence>
<dbReference type="InterPro" id="IPR036641">
    <property type="entry name" value="HPT_dom_sf"/>
</dbReference>
<organism evidence="7 8">
    <name type="scientific">Oribacterium parvum</name>
    <dbReference type="NCBI Taxonomy" id="1501329"/>
    <lineage>
        <taxon>Bacteria</taxon>
        <taxon>Bacillati</taxon>
        <taxon>Bacillota</taxon>
        <taxon>Clostridia</taxon>
        <taxon>Lachnospirales</taxon>
        <taxon>Lachnospiraceae</taxon>
        <taxon>Oribacterium</taxon>
    </lineage>
</organism>
<dbReference type="PROSITE" id="PS50894">
    <property type="entry name" value="HPT"/>
    <property type="match status" value="1"/>
</dbReference>
<feature type="modified residue" description="Phosphohistidine" evidence="3">
    <location>
        <position position="134"/>
    </location>
</feature>
<dbReference type="InterPro" id="IPR001789">
    <property type="entry name" value="Sig_transdc_resp-reg_receiver"/>
</dbReference>
<feature type="domain" description="Response regulatory" evidence="5">
    <location>
        <begin position="1"/>
        <end position="50"/>
    </location>
</feature>
<dbReference type="GO" id="GO:0000160">
    <property type="term" value="P:phosphorelay signal transduction system"/>
    <property type="evidence" value="ECO:0007669"/>
    <property type="project" value="InterPro"/>
</dbReference>